<feature type="active site" evidence="6">
    <location>
        <position position="10"/>
    </location>
</feature>
<dbReference type="Proteomes" id="UP000318380">
    <property type="component" value="Unassembled WGS sequence"/>
</dbReference>
<dbReference type="CDD" id="cd08964">
    <property type="entry name" value="L-asparaginase_II"/>
    <property type="match status" value="1"/>
</dbReference>
<dbReference type="EC" id="3.5.1.1" evidence="2"/>
<dbReference type="InterPro" id="IPR004550">
    <property type="entry name" value="AsnASE_II"/>
</dbReference>
<feature type="active site" description="O-isoaspartyl threonine intermediate" evidence="5">
    <location>
        <position position="10"/>
    </location>
</feature>
<dbReference type="Gene3D" id="3.40.50.40">
    <property type="match status" value="1"/>
</dbReference>
<reference evidence="10 11" key="1">
    <citation type="submission" date="2019-06" db="EMBL/GenBank/DDBJ databases">
        <title>Sequencing the genomes of 1000 actinobacteria strains.</title>
        <authorList>
            <person name="Klenk H.-P."/>
        </authorList>
    </citation>
    <scope>NUCLEOTIDE SEQUENCE [LARGE SCALE GENOMIC DNA]</scope>
    <source>
        <strain evidence="10 11">DSM 24683</strain>
    </source>
</reference>
<dbReference type="InterPro" id="IPR040919">
    <property type="entry name" value="Asparaginase_C"/>
</dbReference>
<keyword evidence="3" id="KW-0378">Hydrolase</keyword>
<dbReference type="InterPro" id="IPR020827">
    <property type="entry name" value="Asparaginase/glutaminase_AS1"/>
</dbReference>
<evidence type="ECO:0000256" key="2">
    <source>
        <dbReference type="ARBA" id="ARBA00012920"/>
    </source>
</evidence>
<evidence type="ECO:0000256" key="7">
    <source>
        <dbReference type="PROSITE-ProRule" id="PRU10100"/>
    </source>
</evidence>
<dbReference type="InterPro" id="IPR037152">
    <property type="entry name" value="L-asparaginase_N_sf"/>
</dbReference>
<keyword evidence="11" id="KW-1185">Reference proteome</keyword>
<evidence type="ECO:0000256" key="3">
    <source>
        <dbReference type="ARBA" id="ARBA00022801"/>
    </source>
</evidence>
<proteinExistence type="inferred from homology"/>
<evidence type="ECO:0000313" key="10">
    <source>
        <dbReference type="EMBL" id="TWD82681.1"/>
    </source>
</evidence>
<evidence type="ECO:0000256" key="6">
    <source>
        <dbReference type="PROSITE-ProRule" id="PRU10099"/>
    </source>
</evidence>
<protein>
    <recommendedName>
        <fullName evidence="2">asparaginase</fullName>
        <ecNumber evidence="2">3.5.1.1</ecNumber>
    </recommendedName>
</protein>
<dbReference type="InterPro" id="IPR027475">
    <property type="entry name" value="Asparaginase/glutaminase_AS2"/>
</dbReference>
<comment type="similarity">
    <text evidence="1">Belongs to the asparaginase 1 family.</text>
</comment>
<comment type="caution">
    <text evidence="10">The sequence shown here is derived from an EMBL/GenBank/DDBJ whole genome shotgun (WGS) entry which is preliminary data.</text>
</comment>
<accession>A0A561BV32</accession>
<dbReference type="GO" id="GO:0006528">
    <property type="term" value="P:asparagine metabolic process"/>
    <property type="evidence" value="ECO:0007669"/>
    <property type="project" value="InterPro"/>
</dbReference>
<organism evidence="10 11">
    <name type="scientific">Kribbella amoyensis</name>
    <dbReference type="NCBI Taxonomy" id="996641"/>
    <lineage>
        <taxon>Bacteria</taxon>
        <taxon>Bacillati</taxon>
        <taxon>Actinomycetota</taxon>
        <taxon>Actinomycetes</taxon>
        <taxon>Propionibacteriales</taxon>
        <taxon>Kribbellaceae</taxon>
        <taxon>Kribbella</taxon>
    </lineage>
</organism>
<dbReference type="SMART" id="SM00870">
    <property type="entry name" value="Asparaginase"/>
    <property type="match status" value="1"/>
</dbReference>
<dbReference type="PROSITE" id="PS00917">
    <property type="entry name" value="ASN_GLN_ASE_2"/>
    <property type="match status" value="1"/>
</dbReference>
<dbReference type="PRINTS" id="PR00139">
    <property type="entry name" value="ASNGLNASE"/>
</dbReference>
<feature type="domain" description="L-asparaginase N-terminal" evidence="8">
    <location>
        <begin position="2"/>
        <end position="186"/>
    </location>
</feature>
<evidence type="ECO:0000259" key="9">
    <source>
        <dbReference type="Pfam" id="PF17763"/>
    </source>
</evidence>
<dbReference type="PROSITE" id="PS00144">
    <property type="entry name" value="ASN_GLN_ASE_1"/>
    <property type="match status" value="1"/>
</dbReference>
<dbReference type="Gene3D" id="3.40.50.1170">
    <property type="entry name" value="L-asparaginase, N-terminal domain"/>
    <property type="match status" value="1"/>
</dbReference>
<name>A0A561BV32_9ACTN</name>
<dbReference type="EMBL" id="VIVK01000001">
    <property type="protein sequence ID" value="TWD82681.1"/>
    <property type="molecule type" value="Genomic_DNA"/>
</dbReference>
<evidence type="ECO:0000256" key="1">
    <source>
        <dbReference type="ARBA" id="ARBA00010518"/>
    </source>
</evidence>
<dbReference type="GO" id="GO:0004067">
    <property type="term" value="F:asparaginase activity"/>
    <property type="evidence" value="ECO:0007669"/>
    <property type="project" value="UniProtKB-UniRule"/>
</dbReference>
<dbReference type="PIRSF" id="PIRSF001220">
    <property type="entry name" value="L-ASNase_gatD"/>
    <property type="match status" value="1"/>
</dbReference>
<dbReference type="SFLD" id="SFLDS00057">
    <property type="entry name" value="Glutaminase/Asparaginase"/>
    <property type="match status" value="1"/>
</dbReference>
<dbReference type="InterPro" id="IPR027473">
    <property type="entry name" value="L-asparaginase_C"/>
</dbReference>
<dbReference type="InterPro" id="IPR027474">
    <property type="entry name" value="L-asparaginase_N"/>
</dbReference>
<dbReference type="AlphaFoldDB" id="A0A561BV32"/>
<dbReference type="PANTHER" id="PTHR11707">
    <property type="entry name" value="L-ASPARAGINASE"/>
    <property type="match status" value="1"/>
</dbReference>
<dbReference type="SUPFAM" id="SSF53774">
    <property type="entry name" value="Glutaminase/Asparaginase"/>
    <property type="match status" value="1"/>
</dbReference>
<evidence type="ECO:0000259" key="8">
    <source>
        <dbReference type="Pfam" id="PF00710"/>
    </source>
</evidence>
<dbReference type="PROSITE" id="PS51732">
    <property type="entry name" value="ASN_GLN_ASE_3"/>
    <property type="match status" value="1"/>
</dbReference>
<dbReference type="Pfam" id="PF00710">
    <property type="entry name" value="Asparaginase"/>
    <property type="match status" value="1"/>
</dbReference>
<feature type="active site" evidence="7">
    <location>
        <position position="84"/>
    </location>
</feature>
<dbReference type="PANTHER" id="PTHR11707:SF28">
    <property type="entry name" value="60 KDA LYSOPHOSPHOLIPASE"/>
    <property type="match status" value="1"/>
</dbReference>
<sequence length="322" mass="32257">MISVLATGGTIASRRTAPGAAVRVGLAGRHLVEQAGLAADVRVKDVLCKHSFALTLSDLLTLAASVLAELSSSAVRGVVVTHGTDTMEETAYLLDLLLPADATVVLTGAQRHAGEPDGDGPRNLADAVRVAASGEGLGAVVVMAGQIHAARQVRKAHTLAPTGFISADCGPVGAVDDRGVRVWSRPIRPGGFHLAELSAGLARVDIATLYLGADATQLKASSAAGARGIVLEALGAGNPTPQVLDAVTKLEADGIPVVVTSRCGSGPVVPIYGAGGGADLARAGATFAGRLGTAQARLLLAASLAAEADPDAAVGRFRSIAE</sequence>
<comment type="catalytic activity">
    <reaction evidence="4">
        <text>L-asparagine + H2O = L-aspartate + NH4(+)</text>
        <dbReference type="Rhea" id="RHEA:21016"/>
        <dbReference type="ChEBI" id="CHEBI:15377"/>
        <dbReference type="ChEBI" id="CHEBI:28938"/>
        <dbReference type="ChEBI" id="CHEBI:29991"/>
        <dbReference type="ChEBI" id="CHEBI:58048"/>
        <dbReference type="EC" id="3.5.1.1"/>
    </reaction>
</comment>
<evidence type="ECO:0000256" key="4">
    <source>
        <dbReference type="ARBA" id="ARBA00049366"/>
    </source>
</evidence>
<feature type="domain" description="Asparaginase/glutaminase C-terminal" evidence="9">
    <location>
        <begin position="203"/>
        <end position="312"/>
    </location>
</feature>
<evidence type="ECO:0000313" key="11">
    <source>
        <dbReference type="Proteomes" id="UP000318380"/>
    </source>
</evidence>
<dbReference type="PIRSF" id="PIRSF500176">
    <property type="entry name" value="L_ASNase"/>
    <property type="match status" value="1"/>
</dbReference>
<dbReference type="RefSeq" id="WP_170284709.1">
    <property type="nucleotide sequence ID" value="NZ_VIVK01000001.1"/>
</dbReference>
<evidence type="ECO:0000256" key="5">
    <source>
        <dbReference type="PIRSR" id="PIRSR001220-1"/>
    </source>
</evidence>
<dbReference type="InterPro" id="IPR006034">
    <property type="entry name" value="Asparaginase/glutaminase-like"/>
</dbReference>
<gene>
    <name evidence="10" type="ORF">FB561_3821</name>
</gene>
<dbReference type="Pfam" id="PF17763">
    <property type="entry name" value="Asparaginase_C"/>
    <property type="match status" value="1"/>
</dbReference>
<dbReference type="InterPro" id="IPR036152">
    <property type="entry name" value="Asp/glu_Ase-like_sf"/>
</dbReference>